<sequence length="46" mass="5265">MFGNIMKVMIIGTEGQVKQVQVKLAVPNEQYWLLTVNKLVFSANRK</sequence>
<evidence type="ECO:0000313" key="2">
    <source>
        <dbReference type="Proteomes" id="UP001057860"/>
    </source>
</evidence>
<dbReference type="EMBL" id="CP104006">
    <property type="protein sequence ID" value="UWM46323.1"/>
    <property type="molecule type" value="Genomic_DNA"/>
</dbReference>
<dbReference type="Proteomes" id="UP001057860">
    <property type="component" value="Chromosome"/>
</dbReference>
<dbReference type="GeneID" id="75139472"/>
<dbReference type="RefSeq" id="WP_155412588.1">
    <property type="nucleotide sequence ID" value="NZ_CABHWQ010000048.1"/>
</dbReference>
<reference evidence="1" key="1">
    <citation type="submission" date="2022-08" db="EMBL/GenBank/DDBJ databases">
        <authorList>
            <person name="Bogun A."/>
            <person name="Kislichkina A."/>
            <person name="Solomentsev V."/>
            <person name="Skryabin Y."/>
            <person name="Sizova A."/>
            <person name="Platonov M."/>
            <person name="Dentovskaya S."/>
        </authorList>
    </citation>
    <scope>NUCLEOTIDE SEQUENCE</scope>
    <source>
        <strain evidence="1">SCPM-O-B-7604</strain>
    </source>
</reference>
<keyword evidence="2" id="KW-1185">Reference proteome</keyword>
<accession>A0ABY5UWI1</accession>
<gene>
    <name evidence="1" type="ORF">N0H69_05695</name>
</gene>
<proteinExistence type="predicted"/>
<protein>
    <submittedName>
        <fullName evidence="1">Uncharacterized protein</fullName>
    </submittedName>
</protein>
<evidence type="ECO:0000313" key="1">
    <source>
        <dbReference type="EMBL" id="UWM46323.1"/>
    </source>
</evidence>
<name>A0ABY5UWI1_9GAMM</name>
<organism evidence="1 2">
    <name type="scientific">Yersinia alsatica</name>
    <dbReference type="NCBI Taxonomy" id="2890317"/>
    <lineage>
        <taxon>Bacteria</taxon>
        <taxon>Pseudomonadati</taxon>
        <taxon>Pseudomonadota</taxon>
        <taxon>Gammaproteobacteria</taxon>
        <taxon>Enterobacterales</taxon>
        <taxon>Yersiniaceae</taxon>
        <taxon>Yersinia</taxon>
    </lineage>
</organism>